<evidence type="ECO:0000256" key="5">
    <source>
        <dbReference type="ARBA" id="ARBA00022989"/>
    </source>
</evidence>
<dbReference type="InterPro" id="IPR050171">
    <property type="entry name" value="MFS_Transporters"/>
</dbReference>
<evidence type="ECO:0000256" key="4">
    <source>
        <dbReference type="ARBA" id="ARBA00022692"/>
    </source>
</evidence>
<reference evidence="10" key="1">
    <citation type="journal article" date="2019" name="Int. J. Syst. Evol. Microbiol.">
        <title>The Global Catalogue of Microorganisms (GCM) 10K type strain sequencing project: providing services to taxonomists for standard genome sequencing and annotation.</title>
        <authorList>
            <consortium name="The Broad Institute Genomics Platform"/>
            <consortium name="The Broad Institute Genome Sequencing Center for Infectious Disease"/>
            <person name="Wu L."/>
            <person name="Ma J."/>
        </authorList>
    </citation>
    <scope>NUCLEOTIDE SEQUENCE [LARGE SCALE GENOMIC DNA]</scope>
    <source>
        <strain evidence="10">CGMCC 4.7638</strain>
    </source>
</reference>
<evidence type="ECO:0000256" key="7">
    <source>
        <dbReference type="SAM" id="Phobius"/>
    </source>
</evidence>
<keyword evidence="3" id="KW-1003">Cell membrane</keyword>
<evidence type="ECO:0000256" key="6">
    <source>
        <dbReference type="ARBA" id="ARBA00023136"/>
    </source>
</evidence>
<evidence type="ECO:0000313" key="10">
    <source>
        <dbReference type="Proteomes" id="UP001597542"/>
    </source>
</evidence>
<dbReference type="EMBL" id="JBHUKQ010000014">
    <property type="protein sequence ID" value="MFD2484221.1"/>
    <property type="molecule type" value="Genomic_DNA"/>
</dbReference>
<feature type="transmembrane region" description="Helical" evidence="7">
    <location>
        <begin position="201"/>
        <end position="227"/>
    </location>
</feature>
<keyword evidence="5 7" id="KW-1133">Transmembrane helix</keyword>
<protein>
    <submittedName>
        <fullName evidence="9">MFS transporter</fullName>
    </submittedName>
</protein>
<feature type="transmembrane region" description="Helical" evidence="7">
    <location>
        <begin position="134"/>
        <end position="155"/>
    </location>
</feature>
<feature type="transmembrane region" description="Helical" evidence="7">
    <location>
        <begin position="161"/>
        <end position="180"/>
    </location>
</feature>
<dbReference type="PROSITE" id="PS50850">
    <property type="entry name" value="MFS"/>
    <property type="match status" value="1"/>
</dbReference>
<feature type="transmembrane region" description="Helical" evidence="7">
    <location>
        <begin position="331"/>
        <end position="353"/>
    </location>
</feature>
<evidence type="ECO:0000256" key="1">
    <source>
        <dbReference type="ARBA" id="ARBA00004651"/>
    </source>
</evidence>
<feature type="transmembrane region" description="Helical" evidence="7">
    <location>
        <begin position="239"/>
        <end position="257"/>
    </location>
</feature>
<keyword evidence="6 7" id="KW-0472">Membrane</keyword>
<feature type="transmembrane region" description="Helical" evidence="7">
    <location>
        <begin position="295"/>
        <end position="319"/>
    </location>
</feature>
<proteinExistence type="predicted"/>
<dbReference type="Proteomes" id="UP001597542">
    <property type="component" value="Unassembled WGS sequence"/>
</dbReference>
<dbReference type="SUPFAM" id="SSF103473">
    <property type="entry name" value="MFS general substrate transporter"/>
    <property type="match status" value="1"/>
</dbReference>
<evidence type="ECO:0000259" key="8">
    <source>
        <dbReference type="PROSITE" id="PS50850"/>
    </source>
</evidence>
<dbReference type="Gene3D" id="1.20.1250.20">
    <property type="entry name" value="MFS general substrate transporter like domains"/>
    <property type="match status" value="1"/>
</dbReference>
<sequence length="400" mass="40789">MTSARTAIRRLATAQTLTSAGDGAVLAVSAVHFTTRVGLPAGIVALGLSLGAATSLTTTVPFGTLLDRIGARRALAAATVAAVAGLLLFAVAHTVPLYIAACALFACGQSALAAGRQAVVATVVAPEGRVRARALLHTAVNIGIGAGSGIGALVLAAGTNAVTVFVVDAGLFVFATALYLHAGPDAPTERQTGWPALRDRCYVTLTLLAAITQLTMPILSVTLPLWIVMRSSAPQWTSAVVLLANTVLVVLLQLPISRQVRDARTARRSLAVGGIFLIAACSVFGSLGASTHPVVLALVGALLLTVAETTASAGAWHLAFSLAPEGHQGQYQALFATSTALARITGPIVLVPLVLTFGFLGWTLAGLGMLAAAAALAAMAVPRRKSRRKPQRKADCPVIA</sequence>
<feature type="transmembrane region" description="Helical" evidence="7">
    <location>
        <begin position="74"/>
        <end position="91"/>
    </location>
</feature>
<comment type="subcellular location">
    <subcellularLocation>
        <location evidence="1">Cell membrane</location>
        <topology evidence="1">Multi-pass membrane protein</topology>
    </subcellularLocation>
</comment>
<evidence type="ECO:0000313" key="9">
    <source>
        <dbReference type="EMBL" id="MFD2484221.1"/>
    </source>
</evidence>
<comment type="caution">
    <text evidence="9">The sequence shown here is derived from an EMBL/GenBank/DDBJ whole genome shotgun (WGS) entry which is preliminary data.</text>
</comment>
<feature type="transmembrane region" description="Helical" evidence="7">
    <location>
        <begin position="37"/>
        <end position="62"/>
    </location>
</feature>
<dbReference type="RefSeq" id="WP_344283002.1">
    <property type="nucleotide sequence ID" value="NZ_BAAAHV010000022.1"/>
</dbReference>
<dbReference type="Pfam" id="PF07690">
    <property type="entry name" value="MFS_1"/>
    <property type="match status" value="1"/>
</dbReference>
<organism evidence="9 10">
    <name type="scientific">Amycolatopsis albidoflavus</name>
    <dbReference type="NCBI Taxonomy" id="102226"/>
    <lineage>
        <taxon>Bacteria</taxon>
        <taxon>Bacillati</taxon>
        <taxon>Actinomycetota</taxon>
        <taxon>Actinomycetes</taxon>
        <taxon>Pseudonocardiales</taxon>
        <taxon>Pseudonocardiaceae</taxon>
        <taxon>Amycolatopsis</taxon>
    </lineage>
</organism>
<dbReference type="PANTHER" id="PTHR23517">
    <property type="entry name" value="RESISTANCE PROTEIN MDTM, PUTATIVE-RELATED-RELATED"/>
    <property type="match status" value="1"/>
</dbReference>
<feature type="domain" description="Major facilitator superfamily (MFS) profile" evidence="8">
    <location>
        <begin position="8"/>
        <end position="386"/>
    </location>
</feature>
<dbReference type="PANTHER" id="PTHR23517:SF2">
    <property type="entry name" value="MULTIDRUG RESISTANCE PROTEIN MDTH"/>
    <property type="match status" value="1"/>
</dbReference>
<name>A0ABW5I4F1_9PSEU</name>
<feature type="transmembrane region" description="Helical" evidence="7">
    <location>
        <begin position="359"/>
        <end position="381"/>
    </location>
</feature>
<accession>A0ABW5I4F1</accession>
<keyword evidence="4 7" id="KW-0812">Transmembrane</keyword>
<evidence type="ECO:0000256" key="3">
    <source>
        <dbReference type="ARBA" id="ARBA00022475"/>
    </source>
</evidence>
<keyword evidence="10" id="KW-1185">Reference proteome</keyword>
<keyword evidence="2" id="KW-0813">Transport</keyword>
<dbReference type="InterPro" id="IPR020846">
    <property type="entry name" value="MFS_dom"/>
</dbReference>
<dbReference type="InterPro" id="IPR036259">
    <property type="entry name" value="MFS_trans_sf"/>
</dbReference>
<dbReference type="InterPro" id="IPR011701">
    <property type="entry name" value="MFS"/>
</dbReference>
<feature type="transmembrane region" description="Helical" evidence="7">
    <location>
        <begin position="269"/>
        <end position="289"/>
    </location>
</feature>
<evidence type="ECO:0000256" key="2">
    <source>
        <dbReference type="ARBA" id="ARBA00022448"/>
    </source>
</evidence>
<gene>
    <name evidence="9" type="ORF">ACFSUT_28360</name>
</gene>